<dbReference type="EMBL" id="CP023004">
    <property type="protein sequence ID" value="AWI10420.1"/>
    <property type="molecule type" value="Genomic_DNA"/>
</dbReference>
<name>A0A2U8E6H5_9BACT</name>
<evidence type="ECO:0000313" key="1">
    <source>
        <dbReference type="EMBL" id="AWI10420.1"/>
    </source>
</evidence>
<dbReference type="KEGG" id="elut:CKA38_00225"/>
<evidence type="ECO:0000313" key="2">
    <source>
        <dbReference type="Proteomes" id="UP000244896"/>
    </source>
</evidence>
<dbReference type="AlphaFoldDB" id="A0A2U8E6H5"/>
<dbReference type="OrthoDB" id="9811125at2"/>
<accession>A0A2U8E6H5</accession>
<proteinExistence type="predicted"/>
<protein>
    <submittedName>
        <fullName evidence="1">Uncharacterized protein</fullName>
    </submittedName>
</protein>
<dbReference type="Proteomes" id="UP000244896">
    <property type="component" value="Chromosome"/>
</dbReference>
<keyword evidence="2" id="KW-1185">Reference proteome</keyword>
<reference evidence="1 2" key="1">
    <citation type="journal article" date="2018" name="Syst. Appl. Microbiol.">
        <title>Ereboglobus luteus gen. nov. sp. nov. from cockroach guts, and new insights into the oxygen relationship of the genera Opitutus and Didymococcus (Verrucomicrobia: Opitutaceae).</title>
        <authorList>
            <person name="Tegtmeier D."/>
            <person name="Belitz A."/>
            <person name="Radek R."/>
            <person name="Heimerl T."/>
            <person name="Brune A."/>
        </authorList>
    </citation>
    <scope>NUCLEOTIDE SEQUENCE [LARGE SCALE GENOMIC DNA]</scope>
    <source>
        <strain evidence="1 2">Ho45</strain>
    </source>
</reference>
<sequence length="88" mass="9607">MTAPAIKKSPRKPAGASALLGIGLDNADGHKRVTTGEQFAIVGGSEQTHERMTETVIKTFEELKHRGKYLSQVERAELAEIIHKATPR</sequence>
<organism evidence="1 2">
    <name type="scientific">Ereboglobus luteus</name>
    <dbReference type="NCBI Taxonomy" id="1796921"/>
    <lineage>
        <taxon>Bacteria</taxon>
        <taxon>Pseudomonadati</taxon>
        <taxon>Verrucomicrobiota</taxon>
        <taxon>Opitutia</taxon>
        <taxon>Opitutales</taxon>
        <taxon>Opitutaceae</taxon>
        <taxon>Ereboglobus</taxon>
    </lineage>
</organism>
<gene>
    <name evidence="1" type="ORF">CKA38_00225</name>
</gene>